<dbReference type="AlphaFoldDB" id="A0A6M3JLG6"/>
<gene>
    <name evidence="1" type="ORF">MM415A04379_0003</name>
</gene>
<name>A0A6M3JLG6_9ZZZZ</name>
<proteinExistence type="predicted"/>
<reference evidence="1" key="1">
    <citation type="submission" date="2020-03" db="EMBL/GenBank/DDBJ databases">
        <title>The deep terrestrial virosphere.</title>
        <authorList>
            <person name="Holmfeldt K."/>
            <person name="Nilsson E."/>
            <person name="Simone D."/>
            <person name="Lopez-Fernandez M."/>
            <person name="Wu X."/>
            <person name="de Brujin I."/>
            <person name="Lundin D."/>
            <person name="Andersson A."/>
            <person name="Bertilsson S."/>
            <person name="Dopson M."/>
        </authorList>
    </citation>
    <scope>NUCLEOTIDE SEQUENCE</scope>
    <source>
        <strain evidence="1">MM415A04379</strain>
    </source>
</reference>
<organism evidence="1">
    <name type="scientific">viral metagenome</name>
    <dbReference type="NCBI Taxonomy" id="1070528"/>
    <lineage>
        <taxon>unclassified sequences</taxon>
        <taxon>metagenomes</taxon>
        <taxon>organismal metagenomes</taxon>
    </lineage>
</organism>
<protein>
    <submittedName>
        <fullName evidence="1">Uncharacterized protein</fullName>
    </submittedName>
</protein>
<accession>A0A6M3JLG6</accession>
<evidence type="ECO:0000313" key="1">
    <source>
        <dbReference type="EMBL" id="QJA69677.1"/>
    </source>
</evidence>
<sequence length="102" mass="11984">MFMESHALCYRCEYRALYLEEGTGPRAECKMTTATVGACYMFKPVKPIALERREGDERPMMAGILSSRMQKMECPELELEIKDYKTGIFLYWLPKKKRRSML</sequence>
<dbReference type="EMBL" id="MT141727">
    <property type="protein sequence ID" value="QJA69677.1"/>
    <property type="molecule type" value="Genomic_DNA"/>
</dbReference>